<reference evidence="1 2" key="1">
    <citation type="submission" date="2016-06" db="EMBL/GenBank/DDBJ databases">
        <authorList>
            <person name="Kjaerup R.B."/>
            <person name="Dalgaard T.S."/>
            <person name="Juul-Madsen H.R."/>
        </authorList>
    </citation>
    <scope>NUCLEOTIDE SEQUENCE [LARGE SCALE GENOMIC DNA]</scope>
</reference>
<sequence length="70" mass="7947">MLLVRSCAVLLIPASNSSHSLVVLILFVAMVEVLRIGCKFHFCDAAERRRCWGGRCLGFRSKRKKRTLLL</sequence>
<accession>A0A1X7RLK6</accession>
<evidence type="ECO:0000313" key="1">
    <source>
        <dbReference type="EMBL" id="SMQ48292.1"/>
    </source>
</evidence>
<dbReference type="AlphaFoldDB" id="A0A1X7RLK6"/>
<evidence type="ECO:0000313" key="2">
    <source>
        <dbReference type="Proteomes" id="UP000215127"/>
    </source>
</evidence>
<gene>
    <name evidence="1" type="ORF">ZT3D7_G3441</name>
</gene>
<dbReference type="Proteomes" id="UP000215127">
    <property type="component" value="Chromosome 2"/>
</dbReference>
<organism evidence="1 2">
    <name type="scientific">Zymoseptoria tritici (strain ST99CH_3D7)</name>
    <dbReference type="NCBI Taxonomy" id="1276538"/>
    <lineage>
        <taxon>Eukaryota</taxon>
        <taxon>Fungi</taxon>
        <taxon>Dikarya</taxon>
        <taxon>Ascomycota</taxon>
        <taxon>Pezizomycotina</taxon>
        <taxon>Dothideomycetes</taxon>
        <taxon>Dothideomycetidae</taxon>
        <taxon>Mycosphaerellales</taxon>
        <taxon>Mycosphaerellaceae</taxon>
        <taxon>Zymoseptoria</taxon>
    </lineage>
</organism>
<keyword evidence="2" id="KW-1185">Reference proteome</keyword>
<protein>
    <submittedName>
        <fullName evidence="1">Uncharacterized protein</fullName>
    </submittedName>
</protein>
<proteinExistence type="predicted"/>
<dbReference type="EMBL" id="LT853693">
    <property type="protein sequence ID" value="SMQ48292.1"/>
    <property type="molecule type" value="Genomic_DNA"/>
</dbReference>
<name>A0A1X7RLK6_ZYMT9</name>